<organism evidence="1">
    <name type="scientific">Anguilla anguilla</name>
    <name type="common">European freshwater eel</name>
    <name type="synonym">Muraena anguilla</name>
    <dbReference type="NCBI Taxonomy" id="7936"/>
    <lineage>
        <taxon>Eukaryota</taxon>
        <taxon>Metazoa</taxon>
        <taxon>Chordata</taxon>
        <taxon>Craniata</taxon>
        <taxon>Vertebrata</taxon>
        <taxon>Euteleostomi</taxon>
        <taxon>Actinopterygii</taxon>
        <taxon>Neopterygii</taxon>
        <taxon>Teleostei</taxon>
        <taxon>Anguilliformes</taxon>
        <taxon>Anguillidae</taxon>
        <taxon>Anguilla</taxon>
    </lineage>
</organism>
<proteinExistence type="predicted"/>
<reference evidence="1" key="1">
    <citation type="submission" date="2014-11" db="EMBL/GenBank/DDBJ databases">
        <authorList>
            <person name="Amaro Gonzalez C."/>
        </authorList>
    </citation>
    <scope>NUCLEOTIDE SEQUENCE</scope>
</reference>
<name>A0A0E9V388_ANGAN</name>
<sequence>MCFFVQISCNVDLAVLQSNPSPQIWKCSVRL</sequence>
<evidence type="ECO:0000313" key="1">
    <source>
        <dbReference type="EMBL" id="JAH72492.1"/>
    </source>
</evidence>
<dbReference type="EMBL" id="GBXM01036085">
    <property type="protein sequence ID" value="JAH72492.1"/>
    <property type="molecule type" value="Transcribed_RNA"/>
</dbReference>
<protein>
    <submittedName>
        <fullName evidence="1">Uncharacterized protein</fullName>
    </submittedName>
</protein>
<accession>A0A0E9V388</accession>
<dbReference type="AlphaFoldDB" id="A0A0E9V388"/>
<reference evidence="1" key="2">
    <citation type="journal article" date="2015" name="Fish Shellfish Immunol.">
        <title>Early steps in the European eel (Anguilla anguilla)-Vibrio vulnificus interaction in the gills: Role of the RtxA13 toxin.</title>
        <authorList>
            <person name="Callol A."/>
            <person name="Pajuelo D."/>
            <person name="Ebbesson L."/>
            <person name="Teles M."/>
            <person name="MacKenzie S."/>
            <person name="Amaro C."/>
        </authorList>
    </citation>
    <scope>NUCLEOTIDE SEQUENCE</scope>
</reference>